<evidence type="ECO:0000256" key="1">
    <source>
        <dbReference type="ARBA" id="ARBA00022659"/>
    </source>
</evidence>
<dbReference type="InterPro" id="IPR035976">
    <property type="entry name" value="Sushi/SCR/CCP_sf"/>
</dbReference>
<keyword evidence="7" id="KW-1185">Reference proteome</keyword>
<feature type="disulfide bond" evidence="4">
    <location>
        <begin position="117"/>
        <end position="160"/>
    </location>
</feature>
<dbReference type="InterPro" id="IPR000436">
    <property type="entry name" value="Sushi_SCR_CCP_dom"/>
</dbReference>
<evidence type="ECO:0000256" key="3">
    <source>
        <dbReference type="ARBA" id="ARBA00023157"/>
    </source>
</evidence>
<dbReference type="CDD" id="cd00033">
    <property type="entry name" value="CCP"/>
    <property type="match status" value="3"/>
</dbReference>
<accession>A0A8C4ZF27</accession>
<dbReference type="Proteomes" id="UP000694546">
    <property type="component" value="Chromosome 10"/>
</dbReference>
<name>A0A8C4ZF27_GADMO</name>
<dbReference type="Ensembl" id="ENSGMOT00000012621.2">
    <property type="protein sequence ID" value="ENSGMOP00000012293.2"/>
    <property type="gene ID" value="ENSGMOG00000011503.2"/>
</dbReference>
<reference evidence="6" key="2">
    <citation type="submission" date="2025-09" db="UniProtKB">
        <authorList>
            <consortium name="Ensembl"/>
        </authorList>
    </citation>
    <scope>IDENTIFICATION</scope>
</reference>
<keyword evidence="1 4" id="KW-0768">Sushi</keyword>
<keyword evidence="2" id="KW-0732">Signal</keyword>
<organism evidence="6 7">
    <name type="scientific">Gadus morhua</name>
    <name type="common">Atlantic cod</name>
    <dbReference type="NCBI Taxonomy" id="8049"/>
    <lineage>
        <taxon>Eukaryota</taxon>
        <taxon>Metazoa</taxon>
        <taxon>Chordata</taxon>
        <taxon>Craniata</taxon>
        <taxon>Vertebrata</taxon>
        <taxon>Euteleostomi</taxon>
        <taxon>Actinopterygii</taxon>
        <taxon>Neopterygii</taxon>
        <taxon>Teleostei</taxon>
        <taxon>Neoteleostei</taxon>
        <taxon>Acanthomorphata</taxon>
        <taxon>Zeiogadaria</taxon>
        <taxon>Gadariae</taxon>
        <taxon>Gadiformes</taxon>
        <taxon>Gadoidei</taxon>
        <taxon>Gadidae</taxon>
        <taxon>Gadus</taxon>
    </lineage>
</organism>
<dbReference type="PANTHER" id="PTHR45785">
    <property type="entry name" value="COMPLEMENT FACTOR H-RELATED"/>
    <property type="match status" value="1"/>
</dbReference>
<sequence length="271" mass="30824">MAVYGHTVGQKVILSVIRSYCRSYGQTVGHTVIRPYSRTLSWLLATILNVLRIVVLTIEPTRCENPNDPNLKRQLPSKRIGDYVRYQCREGFTPTDGGQATCTENGWTPNPLLIPSCNLPTTVENADITEKIQEVYNHGAEVTYACRTNYRMEGERTIRCRRGQWMTCQLPQVNGNTYPGVNKEIFLPGETVWVKCNQGCWFSYKDRRTQKTITCAGSGQWDTAAICQGRQHYFRASISCGCINVLRIVVLISEPTRSSQSFRFDWIGVFF</sequence>
<feature type="domain" description="Sushi" evidence="5">
    <location>
        <begin position="115"/>
        <end position="175"/>
    </location>
</feature>
<reference evidence="6" key="1">
    <citation type="submission" date="2025-08" db="UniProtKB">
        <authorList>
            <consortium name="Ensembl"/>
        </authorList>
    </citation>
    <scope>IDENTIFICATION</scope>
</reference>
<dbReference type="SMART" id="SM00032">
    <property type="entry name" value="CCP"/>
    <property type="match status" value="3"/>
</dbReference>
<evidence type="ECO:0000259" key="5">
    <source>
        <dbReference type="PROSITE" id="PS50923"/>
    </source>
</evidence>
<keyword evidence="3 4" id="KW-1015">Disulfide bond</keyword>
<comment type="caution">
    <text evidence="4">Lacks conserved residue(s) required for the propagation of feature annotation.</text>
</comment>
<evidence type="ECO:0000313" key="6">
    <source>
        <dbReference type="Ensembl" id="ENSGMOP00000012293.2"/>
    </source>
</evidence>
<dbReference type="PANTHER" id="PTHR45785:SF16">
    <property type="entry name" value="COAGULATION FACTOR XIII B CHAIN ISOFORM X1"/>
    <property type="match status" value="1"/>
</dbReference>
<proteinExistence type="predicted"/>
<dbReference type="OMA" id="KTITCAG"/>
<dbReference type="Gene3D" id="2.10.70.10">
    <property type="entry name" value="Complement Module, domain 1"/>
    <property type="match status" value="3"/>
</dbReference>
<evidence type="ECO:0000256" key="4">
    <source>
        <dbReference type="PROSITE-ProRule" id="PRU00302"/>
    </source>
</evidence>
<dbReference type="AlphaFoldDB" id="A0A8C4ZF27"/>
<dbReference type="SUPFAM" id="SSF57535">
    <property type="entry name" value="Complement control module/SCR domain"/>
    <property type="match status" value="3"/>
</dbReference>
<protein>
    <recommendedName>
        <fullName evidence="5">Sushi domain-containing protein</fullName>
    </recommendedName>
</protein>
<evidence type="ECO:0000256" key="2">
    <source>
        <dbReference type="ARBA" id="ARBA00022729"/>
    </source>
</evidence>
<dbReference type="Pfam" id="PF00084">
    <property type="entry name" value="Sushi"/>
    <property type="match status" value="2"/>
</dbReference>
<dbReference type="PROSITE" id="PS50923">
    <property type="entry name" value="SUSHI"/>
    <property type="match status" value="1"/>
</dbReference>
<dbReference type="GeneTree" id="ENSGT01150000287573"/>
<dbReference type="InterPro" id="IPR051503">
    <property type="entry name" value="ComplSys_Reg/VirEntry_Med"/>
</dbReference>
<evidence type="ECO:0000313" key="7">
    <source>
        <dbReference type="Proteomes" id="UP000694546"/>
    </source>
</evidence>